<dbReference type="EMBL" id="CP003470">
    <property type="protein sequence ID" value="AGG90134.1"/>
    <property type="molecule type" value="Genomic_DNA"/>
</dbReference>
<dbReference type="STRING" id="666685.R2APBS1_3061"/>
<keyword evidence="3" id="KW-1185">Reference proteome</keyword>
<accession>M4NGW2</accession>
<evidence type="ECO:0000313" key="2">
    <source>
        <dbReference type="EMBL" id="AGG90134.1"/>
    </source>
</evidence>
<proteinExistence type="predicted"/>
<dbReference type="Proteomes" id="UP000011859">
    <property type="component" value="Chromosome"/>
</dbReference>
<dbReference type="eggNOG" id="COG3291">
    <property type="taxonomic scope" value="Bacteria"/>
</dbReference>
<dbReference type="KEGG" id="rhd:R2APBS1_3061"/>
<sequence length="763" mass="82699" precursor="true">MHISKQAGRFNQGSWVGQAAVKMLCGCASCVLMLDTAPARAGMVVTDNVISTVAQAQTHVPVTFGQVFEAGDIPRGRTVTVTATLNGQPVALQVDSKATHPDGSLRHAVLTAMVPALPGNATLPLTLSTNPSPTVTGQDQPISLSQLLATNYDADVSLDIGGRRYAANARALLQTANNTNACKPWNRHCNVWLSGPLASEWVVNGPVTASDGTTNPSLQIYFAVRAYAGTVPGSVGLVRTDIIVENSDAFSPQAQPQYTATLTSGSASYTSPALTQYAYTRWHQVLWWNHVQPQVYLQQDTGYIQASKAVSRYMPLQPDEKFLASLRQTCAPLDHCDQTQKMHMTGAQAAIGPLPRWTSVYIVDPDVRAYNWMLANTDALGAYGIHYRDQATGWPVSIQQHPNVTTVGWTYANGVAKQALTGSAAHRDKVAAYRRDLLPTCVNNTVVTNCTSTSYGTGNPNLWDNAHQPAQSYVPYMVTGSYYYMSELAFAASLNEIWSGAEYRDYARGLIDKSHSQVRGKAWTLRQMADAAWLLPDDYPLKAEFKADVENSLADWNQKYTNNPNANPLGLLDSGHSYSMQGGTRNAMAPWMHSFFTWSAGHAAELGFAGAAELRDWLAKFEIGLMTDWQANPTQGYCWLEASAYTLVVTDPTGKTYLPSHSAIYAATFPSLVGLACNSPAMVTAMGTLEKQPWQAGKMHGYPNSATGYPANLQTGLAAAADSAVPKAHEAWNLFESRSVKPSGTTAYNNYPNFAVMPRLVPQ</sequence>
<reference evidence="2 3" key="1">
    <citation type="submission" date="2012-04" db="EMBL/GenBank/DDBJ databases">
        <title>Complete genome of Rhodanobacter sp. 2APBS1.</title>
        <authorList>
            <consortium name="US DOE Joint Genome Institute"/>
            <person name="Huntemann M."/>
            <person name="Wei C.-L."/>
            <person name="Han J."/>
            <person name="Detter J.C."/>
            <person name="Han C."/>
            <person name="Tapia R."/>
            <person name="Munk A.C.C."/>
            <person name="Chen A."/>
            <person name="Krypides N."/>
            <person name="Mavromatis K."/>
            <person name="Markowitz V."/>
            <person name="Szeto E."/>
            <person name="Ivanova N."/>
            <person name="Mikhailova N."/>
            <person name="Ovchinnikova G."/>
            <person name="Pagani I."/>
            <person name="Pati A."/>
            <person name="Goodwin L."/>
            <person name="Peters L."/>
            <person name="Pitluck S."/>
            <person name="Woyke T."/>
            <person name="Prakash O."/>
            <person name="Elkins J."/>
            <person name="Brown S."/>
            <person name="Palumbo A."/>
            <person name="Hemme C."/>
            <person name="Zhou J."/>
            <person name="Watson D."/>
            <person name="Jardine P."/>
            <person name="Kostka J."/>
            <person name="Green S."/>
        </authorList>
    </citation>
    <scope>NUCLEOTIDE SEQUENCE [LARGE SCALE GENOMIC DNA]</scope>
    <source>
        <strain evidence="2 3">2APBS1</strain>
    </source>
</reference>
<name>M4NGW2_9GAMM</name>
<dbReference type="HOGENOM" id="CLU_433904_0_0_6"/>
<dbReference type="InterPro" id="IPR048329">
    <property type="entry name" value="PcRGLX_1st"/>
</dbReference>
<dbReference type="AlphaFoldDB" id="M4NGW2"/>
<dbReference type="Pfam" id="PF19501">
    <property type="entry name" value="PcRGLX_1st"/>
    <property type="match status" value="1"/>
</dbReference>
<dbReference type="RefSeq" id="WP_015448559.1">
    <property type="nucleotide sequence ID" value="NC_020541.1"/>
</dbReference>
<gene>
    <name evidence="2" type="ORF">R2APBS1_3061</name>
</gene>
<organism evidence="2 3">
    <name type="scientific">Rhodanobacter denitrificans</name>
    <dbReference type="NCBI Taxonomy" id="666685"/>
    <lineage>
        <taxon>Bacteria</taxon>
        <taxon>Pseudomonadati</taxon>
        <taxon>Pseudomonadota</taxon>
        <taxon>Gammaproteobacteria</taxon>
        <taxon>Lysobacterales</taxon>
        <taxon>Rhodanobacteraceae</taxon>
        <taxon>Rhodanobacter</taxon>
    </lineage>
</organism>
<evidence type="ECO:0000259" key="1">
    <source>
        <dbReference type="Pfam" id="PF19501"/>
    </source>
</evidence>
<feature type="domain" description="PcRGLX/YetA-like N-terminal RIFT barrel" evidence="1">
    <location>
        <begin position="56"/>
        <end position="109"/>
    </location>
</feature>
<evidence type="ECO:0000313" key="3">
    <source>
        <dbReference type="Proteomes" id="UP000011859"/>
    </source>
</evidence>
<protein>
    <recommendedName>
        <fullName evidence="1">PcRGLX/YetA-like N-terminal RIFT barrel domain-containing protein</fullName>
    </recommendedName>
</protein>